<organism evidence="3 4">
    <name type="scientific">Patella caerulea</name>
    <name type="common">Rayed Mediterranean limpet</name>
    <dbReference type="NCBI Taxonomy" id="87958"/>
    <lineage>
        <taxon>Eukaryota</taxon>
        <taxon>Metazoa</taxon>
        <taxon>Spiralia</taxon>
        <taxon>Lophotrochozoa</taxon>
        <taxon>Mollusca</taxon>
        <taxon>Gastropoda</taxon>
        <taxon>Patellogastropoda</taxon>
        <taxon>Patelloidea</taxon>
        <taxon>Patellidae</taxon>
        <taxon>Patella</taxon>
    </lineage>
</organism>
<sequence>MSLHLLVFILSVFTYNVSCITIDLEFAPAVRNVSLKFVGVTLDSGLIKNKWQTFNLTSQKVLTLAKGISPSYLRVGGTDCDYVLFNMTQDQKTSQQSANFPLTVADWDNLNHFVMSAGWDLIFDFNVFLRKNGQWDPTNAIELLEYTVKQGYKPSGYELGNEPNLFPSANAVSEKQLAKDFASFKDIVSSSGVPPFLTIGPDIAGMTGSYLENFLDAGGSDVVDVVTVHQYYTNGHTATLKDFTDKKLLDKFIKEVDSFVKTCNQKAPHKQCWLGETSSCYDGGARNISDRYVAGFFWLDKLGLSALHGLQAVLRQSFYGGSYSLIDTNLNPNPDYWLTLLYKRLVGSPVFNVTQTTDPNIRVYAHCTNISSSIGYKPGSITVYIMNIGSETASVDIPFSSSKTQERYILSPGDDDGLTSQFVKLNGVVLTLPNDYELPPLRPLYSQGTLQLEAYNMGFVVIPDAMKPECMQT</sequence>
<dbReference type="PANTHER" id="PTHR46145">
    <property type="entry name" value="HEPARANASE"/>
    <property type="match status" value="1"/>
</dbReference>
<reference evidence="3 4" key="1">
    <citation type="submission" date="2024-01" db="EMBL/GenBank/DDBJ databases">
        <title>The genome of the rayed Mediterranean limpet Patella caerulea (Linnaeus, 1758).</title>
        <authorList>
            <person name="Anh-Thu Weber A."/>
            <person name="Halstead-Nussloch G."/>
        </authorList>
    </citation>
    <scope>NUCLEOTIDE SEQUENCE [LARGE SCALE GENOMIC DNA]</scope>
    <source>
        <strain evidence="3">AATW-2023a</strain>
        <tissue evidence="3">Whole specimen</tissue>
    </source>
</reference>
<comment type="similarity">
    <text evidence="1">Belongs to the glycosyl hydrolase 79 family.</text>
</comment>
<dbReference type="PANTHER" id="PTHR46145:SF4">
    <property type="entry name" value="HEPARANASE"/>
    <property type="match status" value="1"/>
</dbReference>
<evidence type="ECO:0000256" key="1">
    <source>
        <dbReference type="ARBA" id="ARBA00009800"/>
    </source>
</evidence>
<keyword evidence="2" id="KW-0732">Signal</keyword>
<keyword evidence="4" id="KW-1185">Reference proteome</keyword>
<gene>
    <name evidence="3" type="ORF">SNE40_017756</name>
</gene>
<dbReference type="SUPFAM" id="SSF51445">
    <property type="entry name" value="(Trans)glycosidases"/>
    <property type="match status" value="1"/>
</dbReference>
<dbReference type="GO" id="GO:0031012">
    <property type="term" value="C:extracellular matrix"/>
    <property type="evidence" value="ECO:0007669"/>
    <property type="project" value="TreeGrafter"/>
</dbReference>
<feature type="chain" id="PRO_5043000110" evidence="2">
    <location>
        <begin position="20"/>
        <end position="473"/>
    </location>
</feature>
<dbReference type="AlphaFoldDB" id="A0AAN8JEG2"/>
<dbReference type="InterPro" id="IPR005199">
    <property type="entry name" value="Glyco_hydro_79"/>
</dbReference>
<comment type="caution">
    <text evidence="3">The sequence shown here is derived from an EMBL/GenBank/DDBJ whole genome shotgun (WGS) entry which is preliminary data.</text>
</comment>
<proteinExistence type="inferred from homology"/>
<dbReference type="GO" id="GO:0016020">
    <property type="term" value="C:membrane"/>
    <property type="evidence" value="ECO:0007669"/>
    <property type="project" value="InterPro"/>
</dbReference>
<dbReference type="InterPro" id="IPR017853">
    <property type="entry name" value="GH"/>
</dbReference>
<dbReference type="Pfam" id="PF03662">
    <property type="entry name" value="Glyco_hydro_79n"/>
    <property type="match status" value="1"/>
</dbReference>
<dbReference type="EMBL" id="JAZGQO010000011">
    <property type="protein sequence ID" value="KAK6174489.1"/>
    <property type="molecule type" value="Genomic_DNA"/>
</dbReference>
<name>A0AAN8JEG2_PATCE</name>
<evidence type="ECO:0000256" key="2">
    <source>
        <dbReference type="SAM" id="SignalP"/>
    </source>
</evidence>
<accession>A0AAN8JEG2</accession>
<feature type="signal peptide" evidence="2">
    <location>
        <begin position="1"/>
        <end position="19"/>
    </location>
</feature>
<dbReference type="GO" id="GO:0016798">
    <property type="term" value="F:hydrolase activity, acting on glycosyl bonds"/>
    <property type="evidence" value="ECO:0007669"/>
    <property type="project" value="InterPro"/>
</dbReference>
<dbReference type="Gene3D" id="3.20.20.80">
    <property type="entry name" value="Glycosidases"/>
    <property type="match status" value="1"/>
</dbReference>
<dbReference type="GO" id="GO:0005615">
    <property type="term" value="C:extracellular space"/>
    <property type="evidence" value="ECO:0007669"/>
    <property type="project" value="TreeGrafter"/>
</dbReference>
<protein>
    <submittedName>
        <fullName evidence="3">Uncharacterized protein</fullName>
    </submittedName>
</protein>
<evidence type="ECO:0000313" key="3">
    <source>
        <dbReference type="EMBL" id="KAK6174489.1"/>
    </source>
</evidence>
<dbReference type="Proteomes" id="UP001347796">
    <property type="component" value="Unassembled WGS sequence"/>
</dbReference>
<evidence type="ECO:0000313" key="4">
    <source>
        <dbReference type="Proteomes" id="UP001347796"/>
    </source>
</evidence>